<dbReference type="EMBL" id="QWKH01000078">
    <property type="protein sequence ID" value="NBI35138.1"/>
    <property type="molecule type" value="Genomic_DNA"/>
</dbReference>
<keyword evidence="7 11" id="KW-0418">Kinase</keyword>
<comment type="caution">
    <text evidence="12">The sequence shown here is derived from an EMBL/GenBank/DDBJ whole genome shotgun (WGS) entry which is preliminary data.</text>
</comment>
<name>A0A7C9JNY7_9BACT</name>
<dbReference type="InterPro" id="IPR000623">
    <property type="entry name" value="Shikimate_kinase/TSH1"/>
</dbReference>
<evidence type="ECO:0000256" key="11">
    <source>
        <dbReference type="HAMAP-Rule" id="MF_00109"/>
    </source>
</evidence>
<comment type="subunit">
    <text evidence="11">Monomer.</text>
</comment>
<evidence type="ECO:0000256" key="10">
    <source>
        <dbReference type="ARBA" id="ARBA00048567"/>
    </source>
</evidence>
<evidence type="ECO:0000256" key="4">
    <source>
        <dbReference type="ARBA" id="ARBA00022605"/>
    </source>
</evidence>
<evidence type="ECO:0000256" key="3">
    <source>
        <dbReference type="ARBA" id="ARBA00012154"/>
    </source>
</evidence>
<evidence type="ECO:0000256" key="1">
    <source>
        <dbReference type="ARBA" id="ARBA00004842"/>
    </source>
</evidence>
<protein>
    <recommendedName>
        <fullName evidence="3 11">Shikimate kinase</fullName>
        <shortName evidence="11">SK</shortName>
        <ecNumber evidence="3 11">2.7.1.71</ecNumber>
    </recommendedName>
</protein>
<dbReference type="PROSITE" id="PS01128">
    <property type="entry name" value="SHIKIMATE_KINASE"/>
    <property type="match status" value="1"/>
</dbReference>
<accession>A0A7C9JNY7</accession>
<dbReference type="GO" id="GO:0009423">
    <property type="term" value="P:chorismate biosynthetic process"/>
    <property type="evidence" value="ECO:0007669"/>
    <property type="project" value="UniProtKB-UniRule"/>
</dbReference>
<keyword evidence="6 11" id="KW-0547">Nucleotide-binding</keyword>
<dbReference type="GO" id="GO:0008652">
    <property type="term" value="P:amino acid biosynthetic process"/>
    <property type="evidence" value="ECO:0007669"/>
    <property type="project" value="UniProtKB-KW"/>
</dbReference>
<dbReference type="PANTHER" id="PTHR21087:SF16">
    <property type="entry name" value="SHIKIMATE KINASE 1, CHLOROPLASTIC"/>
    <property type="match status" value="1"/>
</dbReference>
<evidence type="ECO:0000256" key="9">
    <source>
        <dbReference type="ARBA" id="ARBA00023141"/>
    </source>
</evidence>
<reference evidence="12" key="1">
    <citation type="submission" date="2018-08" db="EMBL/GenBank/DDBJ databases">
        <title>Murine metabolic-syndrome-specific gut microbial biobank.</title>
        <authorList>
            <person name="Liu C."/>
        </authorList>
    </citation>
    <scope>NUCLEOTIDE SEQUENCE [LARGE SCALE GENOMIC DNA]</scope>
    <source>
        <strain evidence="12">Z82</strain>
    </source>
</reference>
<keyword evidence="11" id="KW-0963">Cytoplasm</keyword>
<comment type="catalytic activity">
    <reaction evidence="10 11">
        <text>shikimate + ATP = 3-phosphoshikimate + ADP + H(+)</text>
        <dbReference type="Rhea" id="RHEA:13121"/>
        <dbReference type="ChEBI" id="CHEBI:15378"/>
        <dbReference type="ChEBI" id="CHEBI:30616"/>
        <dbReference type="ChEBI" id="CHEBI:36208"/>
        <dbReference type="ChEBI" id="CHEBI:145989"/>
        <dbReference type="ChEBI" id="CHEBI:456216"/>
        <dbReference type="EC" id="2.7.1.71"/>
    </reaction>
</comment>
<dbReference type="HAMAP" id="MF_00109">
    <property type="entry name" value="Shikimate_kinase"/>
    <property type="match status" value="1"/>
</dbReference>
<feature type="binding site" evidence="11">
    <location>
        <position position="54"/>
    </location>
    <ligand>
        <name>substrate</name>
    </ligand>
</feature>
<dbReference type="GO" id="GO:0004765">
    <property type="term" value="F:shikimate kinase activity"/>
    <property type="evidence" value="ECO:0007669"/>
    <property type="project" value="UniProtKB-UniRule"/>
</dbReference>
<dbReference type="InterPro" id="IPR027417">
    <property type="entry name" value="P-loop_NTPase"/>
</dbReference>
<comment type="subcellular location">
    <subcellularLocation>
        <location evidence="11">Cytoplasm</location>
    </subcellularLocation>
</comment>
<dbReference type="UniPathway" id="UPA00053">
    <property type="reaction ID" value="UER00088"/>
</dbReference>
<dbReference type="GO" id="GO:0000287">
    <property type="term" value="F:magnesium ion binding"/>
    <property type="evidence" value="ECO:0007669"/>
    <property type="project" value="UniProtKB-UniRule"/>
</dbReference>
<dbReference type="PRINTS" id="PR01100">
    <property type="entry name" value="SHIKIMTKNASE"/>
</dbReference>
<evidence type="ECO:0000256" key="6">
    <source>
        <dbReference type="ARBA" id="ARBA00022741"/>
    </source>
</evidence>
<organism evidence="12">
    <name type="scientific">Muribaculaceae bacterium Z82</name>
    <dbReference type="NCBI Taxonomy" id="2304548"/>
    <lineage>
        <taxon>Bacteria</taxon>
        <taxon>Pseudomonadati</taxon>
        <taxon>Bacteroidota</taxon>
        <taxon>Bacteroidia</taxon>
        <taxon>Bacteroidales</taxon>
        <taxon>Muribaculaceae</taxon>
    </lineage>
</organism>
<feature type="binding site" evidence="11">
    <location>
        <position position="36"/>
    </location>
    <ligand>
        <name>Mg(2+)</name>
        <dbReference type="ChEBI" id="CHEBI:18420"/>
    </ligand>
</feature>
<feature type="binding site" evidence="11">
    <location>
        <position position="78"/>
    </location>
    <ligand>
        <name>substrate</name>
    </ligand>
</feature>
<sequence length="195" mass="20700">MAVSLSAGGSGSRAPITVGTLAKPVFFVGFMGAGKTTVARRLARNCGVAAVDMDTFIERQAGKRVKEIFAEVGEEGFRAVETDVLRQLAGGEGRLVSCGGGVVKQPENRELLADQGFVVYLRVSADEAAGRISDRSSRPLFQDLDAARMLNQEREPLYAEVADVVVDTAGKSVGAIASEVRRALLKEGVLCLQQK</sequence>
<comment type="caution">
    <text evidence="11">Lacks conserved residue(s) required for the propagation of feature annotation.</text>
</comment>
<evidence type="ECO:0000313" key="12">
    <source>
        <dbReference type="EMBL" id="NBI35138.1"/>
    </source>
</evidence>
<proteinExistence type="inferred from homology"/>
<feature type="binding site" evidence="11">
    <location>
        <position position="100"/>
    </location>
    <ligand>
        <name>substrate</name>
    </ligand>
</feature>
<feature type="binding site" evidence="11">
    <location>
        <position position="154"/>
    </location>
    <ligand>
        <name>substrate</name>
    </ligand>
</feature>
<keyword evidence="11" id="KW-0460">Magnesium</keyword>
<keyword evidence="8 11" id="KW-0067">ATP-binding</keyword>
<comment type="similarity">
    <text evidence="2 11">Belongs to the shikimate kinase family.</text>
</comment>
<gene>
    <name evidence="11" type="primary">aroK</name>
    <name evidence="12" type="ORF">D1639_08885</name>
</gene>
<evidence type="ECO:0000256" key="5">
    <source>
        <dbReference type="ARBA" id="ARBA00022679"/>
    </source>
</evidence>
<keyword evidence="4 11" id="KW-0028">Amino-acid biosynthesis</keyword>
<dbReference type="AlphaFoldDB" id="A0A7C9JNY7"/>
<dbReference type="PANTHER" id="PTHR21087">
    <property type="entry name" value="SHIKIMATE KINASE"/>
    <property type="match status" value="1"/>
</dbReference>
<dbReference type="CDD" id="cd00464">
    <property type="entry name" value="SK"/>
    <property type="match status" value="1"/>
</dbReference>
<comment type="function">
    <text evidence="11">Catalyzes the specific phosphorylation of the 3-hydroxyl group of shikimic acid using ATP as a cosubstrate.</text>
</comment>
<evidence type="ECO:0000256" key="7">
    <source>
        <dbReference type="ARBA" id="ARBA00022777"/>
    </source>
</evidence>
<feature type="binding site" evidence="11">
    <location>
        <begin position="32"/>
        <end position="37"/>
    </location>
    <ligand>
        <name>ATP</name>
        <dbReference type="ChEBI" id="CHEBI:30616"/>
    </ligand>
</feature>
<comment type="cofactor">
    <cofactor evidence="11">
        <name>Mg(2+)</name>
        <dbReference type="ChEBI" id="CHEBI:18420"/>
    </cofactor>
    <text evidence="11">Binds 1 Mg(2+) ion per subunit.</text>
</comment>
<comment type="pathway">
    <text evidence="1 11">Metabolic intermediate biosynthesis; chorismate biosynthesis; chorismate from D-erythrose 4-phosphate and phosphoenolpyruvate: step 5/7.</text>
</comment>
<dbReference type="GO" id="GO:0005524">
    <property type="term" value="F:ATP binding"/>
    <property type="evidence" value="ECO:0007669"/>
    <property type="project" value="UniProtKB-UniRule"/>
</dbReference>
<dbReference type="GO" id="GO:0009073">
    <property type="term" value="P:aromatic amino acid family biosynthetic process"/>
    <property type="evidence" value="ECO:0007669"/>
    <property type="project" value="UniProtKB-KW"/>
</dbReference>
<keyword evidence="5 11" id="KW-0808">Transferase</keyword>
<dbReference type="InterPro" id="IPR031322">
    <property type="entry name" value="Shikimate/glucono_kinase"/>
</dbReference>
<dbReference type="Gene3D" id="3.40.50.300">
    <property type="entry name" value="P-loop containing nucleotide triphosphate hydrolases"/>
    <property type="match status" value="1"/>
</dbReference>
<feature type="binding site" evidence="11">
    <location>
        <position position="138"/>
    </location>
    <ligand>
        <name>ATP</name>
        <dbReference type="ChEBI" id="CHEBI:30616"/>
    </ligand>
</feature>
<dbReference type="SUPFAM" id="SSF52540">
    <property type="entry name" value="P-loop containing nucleoside triphosphate hydrolases"/>
    <property type="match status" value="1"/>
</dbReference>
<dbReference type="EC" id="2.7.1.71" evidence="3 11"/>
<evidence type="ECO:0000256" key="2">
    <source>
        <dbReference type="ARBA" id="ARBA00006997"/>
    </source>
</evidence>
<keyword evidence="9 11" id="KW-0057">Aromatic amino acid biosynthesis</keyword>
<dbReference type="Pfam" id="PF01202">
    <property type="entry name" value="SKI"/>
    <property type="match status" value="1"/>
</dbReference>
<dbReference type="InterPro" id="IPR023000">
    <property type="entry name" value="Shikimate_kinase_CS"/>
</dbReference>
<dbReference type="GO" id="GO:0005829">
    <property type="term" value="C:cytosol"/>
    <property type="evidence" value="ECO:0007669"/>
    <property type="project" value="TreeGrafter"/>
</dbReference>
<evidence type="ECO:0000256" key="8">
    <source>
        <dbReference type="ARBA" id="ARBA00022840"/>
    </source>
</evidence>
<keyword evidence="11" id="KW-0479">Metal-binding</keyword>